<feature type="non-terminal residue" evidence="2">
    <location>
        <position position="1"/>
    </location>
</feature>
<feature type="compositionally biased region" description="Pro residues" evidence="1">
    <location>
        <begin position="1"/>
        <end position="11"/>
    </location>
</feature>
<keyword evidence="3" id="KW-1185">Reference proteome</keyword>
<evidence type="ECO:0000313" key="2">
    <source>
        <dbReference type="EMBL" id="KAF4722105.1"/>
    </source>
</evidence>
<gene>
    <name evidence="2" type="ORF">FOZ63_022251</name>
</gene>
<dbReference type="EMBL" id="JABANO010024304">
    <property type="protein sequence ID" value="KAF4722105.1"/>
    <property type="molecule type" value="Genomic_DNA"/>
</dbReference>
<feature type="compositionally biased region" description="Basic and acidic residues" evidence="1">
    <location>
        <begin position="43"/>
        <end position="53"/>
    </location>
</feature>
<accession>A0A7J6RNS4</accession>
<proteinExistence type="predicted"/>
<comment type="caution">
    <text evidence="2">The sequence shown here is derived from an EMBL/GenBank/DDBJ whole genome shotgun (WGS) entry which is preliminary data.</text>
</comment>
<organism evidence="2 3">
    <name type="scientific">Perkinsus olseni</name>
    <name type="common">Perkinsus atlanticus</name>
    <dbReference type="NCBI Taxonomy" id="32597"/>
    <lineage>
        <taxon>Eukaryota</taxon>
        <taxon>Sar</taxon>
        <taxon>Alveolata</taxon>
        <taxon>Perkinsozoa</taxon>
        <taxon>Perkinsea</taxon>
        <taxon>Perkinsida</taxon>
        <taxon>Perkinsidae</taxon>
        <taxon>Perkinsus</taxon>
    </lineage>
</organism>
<dbReference type="AlphaFoldDB" id="A0A7J6RNS4"/>
<dbReference type="Proteomes" id="UP000553632">
    <property type="component" value="Unassembled WGS sequence"/>
</dbReference>
<reference evidence="2 3" key="1">
    <citation type="submission" date="2020-04" db="EMBL/GenBank/DDBJ databases">
        <title>Perkinsus olseni comparative genomics.</title>
        <authorList>
            <person name="Bogema D.R."/>
        </authorList>
    </citation>
    <scope>NUCLEOTIDE SEQUENCE [LARGE SCALE GENOMIC DNA]</scope>
    <source>
        <strain evidence="2 3">ATCC PRA-207</strain>
    </source>
</reference>
<feature type="compositionally biased region" description="Basic and acidic residues" evidence="1">
    <location>
        <begin position="95"/>
        <end position="116"/>
    </location>
</feature>
<name>A0A7J6RNS4_PEROL</name>
<evidence type="ECO:0000313" key="3">
    <source>
        <dbReference type="Proteomes" id="UP000553632"/>
    </source>
</evidence>
<evidence type="ECO:0000256" key="1">
    <source>
        <dbReference type="SAM" id="MobiDB-lite"/>
    </source>
</evidence>
<sequence length="147" mass="16763">QQMASPMPPPRDFGRGPRSAGYPTYPQGEYDRYDSQYGASFSRYDDRYRRERPFSPYRDGSVSGMSGYAARSPTDYRDYRDSPSAAQVSAAPPPARDRRETRNGHERKLSPRDAKPRRPHQPPNVDRTVSRAAPEPRAQRTETFPPS</sequence>
<feature type="region of interest" description="Disordered" evidence="1">
    <location>
        <begin position="1"/>
        <end position="147"/>
    </location>
</feature>
<feature type="non-terminal residue" evidence="2">
    <location>
        <position position="147"/>
    </location>
</feature>
<protein>
    <submittedName>
        <fullName evidence="2">Uncharacterized protein</fullName>
    </submittedName>
</protein>